<dbReference type="PANTHER" id="PTHR10855:SF1">
    <property type="entry name" value="26S PROTEASOME NON-ATPASE REGULATORY SUBUNIT 12"/>
    <property type="match status" value="1"/>
</dbReference>
<dbReference type="InterPro" id="IPR000232">
    <property type="entry name" value="HSF_DNA-bd"/>
</dbReference>
<gene>
    <name evidence="11" type="ORF">O9G_004185</name>
</gene>
<keyword evidence="4" id="KW-0805">Transcription regulation</keyword>
<evidence type="ECO:0000313" key="11">
    <source>
        <dbReference type="EMBL" id="EPZ35174.1"/>
    </source>
</evidence>
<evidence type="ECO:0000256" key="4">
    <source>
        <dbReference type="ARBA" id="ARBA00023015"/>
    </source>
</evidence>
<dbReference type="GO" id="GO:0005737">
    <property type="term" value="C:cytoplasm"/>
    <property type="evidence" value="ECO:0007669"/>
    <property type="project" value="TreeGrafter"/>
</dbReference>
<dbReference type="InterPro" id="IPR054559">
    <property type="entry name" value="PSMD12-CSN4-like_N"/>
</dbReference>
<dbReference type="PROSITE" id="PS50250">
    <property type="entry name" value="PCI"/>
    <property type="match status" value="1"/>
</dbReference>
<evidence type="ECO:0000256" key="7">
    <source>
        <dbReference type="ARBA" id="ARBA00023242"/>
    </source>
</evidence>
<evidence type="ECO:0000256" key="8">
    <source>
        <dbReference type="RuleBase" id="RU004020"/>
    </source>
</evidence>
<dbReference type="HOGENOM" id="CLU_375591_0_0_1"/>
<dbReference type="SMART" id="SM00415">
    <property type="entry name" value="HSF"/>
    <property type="match status" value="1"/>
</dbReference>
<comment type="similarity">
    <text evidence="8">Belongs to the HSF family.</text>
</comment>
<dbReference type="PANTHER" id="PTHR10855">
    <property type="entry name" value="26S PROTEASOME NON-ATPASE REGULATORY SUBUNIT 12/COP9 SIGNALOSOME COMPLEX SUBUNIT 4"/>
    <property type="match status" value="1"/>
</dbReference>
<dbReference type="GO" id="GO:0005634">
    <property type="term" value="C:nucleus"/>
    <property type="evidence" value="ECO:0007669"/>
    <property type="project" value="UniProtKB-SubCell"/>
</dbReference>
<dbReference type="FunFam" id="1.10.10.10:FF:000027">
    <property type="entry name" value="Heat shock transcription factor 1"/>
    <property type="match status" value="1"/>
</dbReference>
<dbReference type="GO" id="GO:0008541">
    <property type="term" value="C:proteasome regulatory particle, lid subcomplex"/>
    <property type="evidence" value="ECO:0007669"/>
    <property type="project" value="TreeGrafter"/>
</dbReference>
<dbReference type="Pfam" id="PF00447">
    <property type="entry name" value="HSF_DNA-bind"/>
    <property type="match status" value="1"/>
</dbReference>
<dbReference type="GO" id="GO:0043565">
    <property type="term" value="F:sequence-specific DNA binding"/>
    <property type="evidence" value="ECO:0007669"/>
    <property type="project" value="InterPro"/>
</dbReference>
<evidence type="ECO:0000313" key="12">
    <source>
        <dbReference type="Proteomes" id="UP000030755"/>
    </source>
</evidence>
<evidence type="ECO:0000259" key="10">
    <source>
        <dbReference type="PROSITE" id="PS50250"/>
    </source>
</evidence>
<dbReference type="AlphaFoldDB" id="A0A075AYI3"/>
<dbReference type="GO" id="GO:0003700">
    <property type="term" value="F:DNA-binding transcription factor activity"/>
    <property type="evidence" value="ECO:0007669"/>
    <property type="project" value="InterPro"/>
</dbReference>
<dbReference type="Pfam" id="PF01399">
    <property type="entry name" value="PCI"/>
    <property type="match status" value="1"/>
</dbReference>
<dbReference type="STRING" id="988480.A0A075AYI3"/>
<keyword evidence="5 11" id="KW-0238">DNA-binding</keyword>
<keyword evidence="7" id="KW-0539">Nucleus</keyword>
<evidence type="ECO:0000256" key="1">
    <source>
        <dbReference type="ARBA" id="ARBA00004123"/>
    </source>
</evidence>
<dbReference type="Pfam" id="PF22241">
    <property type="entry name" value="PSMD12-CSN4_N"/>
    <property type="match status" value="1"/>
</dbReference>
<evidence type="ECO:0000256" key="3">
    <source>
        <dbReference type="ARBA" id="ARBA00022942"/>
    </source>
</evidence>
<dbReference type="InterPro" id="IPR036388">
    <property type="entry name" value="WH-like_DNA-bd_sf"/>
</dbReference>
<accession>A0A075AYI3</accession>
<dbReference type="PRINTS" id="PR00056">
    <property type="entry name" value="HSFDOMAIN"/>
</dbReference>
<evidence type="ECO:0000256" key="5">
    <source>
        <dbReference type="ARBA" id="ARBA00023125"/>
    </source>
</evidence>
<reference evidence="11 12" key="1">
    <citation type="journal article" date="2013" name="Curr. Biol.">
        <title>Shared signatures of parasitism and phylogenomics unite Cryptomycota and microsporidia.</title>
        <authorList>
            <person name="James T.Y."/>
            <person name="Pelin A."/>
            <person name="Bonen L."/>
            <person name="Ahrendt S."/>
            <person name="Sain D."/>
            <person name="Corradi N."/>
            <person name="Stajich J.E."/>
        </authorList>
    </citation>
    <scope>NUCLEOTIDE SEQUENCE [LARGE SCALE GENOMIC DNA]</scope>
    <source>
        <strain evidence="11 12">CSF55</strain>
    </source>
</reference>
<dbReference type="PROSITE" id="PS00434">
    <property type="entry name" value="HSF_DOMAIN"/>
    <property type="match status" value="1"/>
</dbReference>
<keyword evidence="12" id="KW-1185">Reference proteome</keyword>
<keyword evidence="11" id="KW-0346">Stress response</keyword>
<keyword evidence="3" id="KW-0647">Proteasome</keyword>
<dbReference type="InterPro" id="IPR000717">
    <property type="entry name" value="PCI_dom"/>
</dbReference>
<comment type="similarity">
    <text evidence="2">Belongs to the proteasome subunit p55 family.</text>
</comment>
<dbReference type="EMBL" id="KE560857">
    <property type="protein sequence ID" value="EPZ35174.1"/>
    <property type="molecule type" value="Genomic_DNA"/>
</dbReference>
<dbReference type="Proteomes" id="UP000030755">
    <property type="component" value="Unassembled WGS sequence"/>
</dbReference>
<feature type="domain" description="PCI" evidence="10">
    <location>
        <begin position="553"/>
        <end position="723"/>
    </location>
</feature>
<name>A0A075AYI3_ROZAC</name>
<dbReference type="InterPro" id="IPR040134">
    <property type="entry name" value="PSMD12/CSN4"/>
</dbReference>
<evidence type="ECO:0000256" key="6">
    <source>
        <dbReference type="ARBA" id="ARBA00023163"/>
    </source>
</evidence>
<dbReference type="SUPFAM" id="SSF46785">
    <property type="entry name" value="Winged helix' DNA-binding domain"/>
    <property type="match status" value="2"/>
</dbReference>
<dbReference type="OrthoDB" id="268763at2759"/>
<organism evidence="11 12">
    <name type="scientific">Rozella allomycis (strain CSF55)</name>
    <dbReference type="NCBI Taxonomy" id="988480"/>
    <lineage>
        <taxon>Eukaryota</taxon>
        <taxon>Fungi</taxon>
        <taxon>Fungi incertae sedis</taxon>
        <taxon>Cryptomycota</taxon>
        <taxon>Cryptomycota incertae sedis</taxon>
        <taxon>Rozella</taxon>
    </lineage>
</organism>
<protein>
    <submittedName>
        <fullName evidence="11">Heat shock factor (HSF)-type, DNA-binding domain-containing protein</fullName>
    </submittedName>
</protein>
<dbReference type="FunFam" id="1.10.10.10:FF:000070">
    <property type="entry name" value="26S proteasome non-ATPase regulatory subunit 12"/>
    <property type="match status" value="1"/>
</dbReference>
<dbReference type="SMART" id="SM00088">
    <property type="entry name" value="PINT"/>
    <property type="match status" value="1"/>
</dbReference>
<dbReference type="InterPro" id="IPR036390">
    <property type="entry name" value="WH_DNA-bd_sf"/>
</dbReference>
<evidence type="ECO:0000256" key="9">
    <source>
        <dbReference type="SAM" id="Coils"/>
    </source>
</evidence>
<feature type="coiled-coil region" evidence="9">
    <location>
        <begin position="265"/>
        <end position="292"/>
    </location>
</feature>
<comment type="subcellular location">
    <subcellularLocation>
        <location evidence="1">Nucleus</location>
    </subcellularLocation>
</comment>
<sequence length="739" mass="84946">MENMGFTTSPSLFTPAATQNDGFVPITDPKTVPAFLNKLYNMVSDSSSSHLIRWSDSGNSFIVTKPDDFSREVLPRFFKHGNFTSFVRQLNMYGFHKVPHLQQGVLIAGDNTPDYWEFANDLFKKNKPELLCFLKRKTGKESSDEKESMDVKMLLNELSTIKQQQLNITEELKNLQRDNQLLWSESIAARERHMKQEEMINKIVRFLGQMFANDRSSSILPKSKKRHLMIQANDLLNTNKNIPQSSSDKVMELPEDKISNMDFKISQTKNDIQGINEDIDILETNLQDLTDSLGLNEDCKFDENFLDGGFLTLVRTSNLQSMGDVKMERDFSVETDATISLCDKKLLAGNPSEALESLFSLEKQTRLAGDAFSTGKLLVKIITVNQQLSDWKAVNDNLLLLSKKRGQLKQAITVMVQKAVSMVDQTPNMSIKLDLINTLRSVTEGKIFVEVERARLTKMLSGLKEQEGNLKEATEILHELQIETFGSMDKREKVDFILEQMRLGLAIKDFVKTQVISKKISSKFLQEDENEDLKLRFYHLMIQIGLHDNSYLDICKYYQQIYQCKSIKEDSMKYTDTLRHVAMFVALAPFSNEQVDLLHHIYLDKNLNNLPIYKELLKCLSTTELLRWVVVQDAFAQEKQTLAAFSGVEGQKRWNDLKDRIVEHNIRVINSHYECISFKRFVQLLELNADEAEEAFSKMVVAKTIQAKMDRPLGIINFRLARKKEEVLNEWSTKLKLTT</sequence>
<keyword evidence="9" id="KW-0175">Coiled coil</keyword>
<proteinExistence type="inferred from homology"/>
<evidence type="ECO:0000256" key="2">
    <source>
        <dbReference type="ARBA" id="ARBA00006397"/>
    </source>
</evidence>
<dbReference type="Gene3D" id="1.10.10.10">
    <property type="entry name" value="Winged helix-like DNA-binding domain superfamily/Winged helix DNA-binding domain"/>
    <property type="match status" value="2"/>
</dbReference>
<keyword evidence="6" id="KW-0804">Transcription</keyword>